<dbReference type="PANTHER" id="PTHR43433:SF1">
    <property type="entry name" value="BLL5160 PROTEIN"/>
    <property type="match status" value="1"/>
</dbReference>
<dbReference type="InterPro" id="IPR029058">
    <property type="entry name" value="AB_hydrolase_fold"/>
</dbReference>
<keyword evidence="5" id="KW-1185">Reference proteome</keyword>
<accession>A0ABU7L6T4</accession>
<keyword evidence="2 4" id="KW-0378">Hydrolase</keyword>
<evidence type="ECO:0000259" key="3">
    <source>
        <dbReference type="Pfam" id="PF00561"/>
    </source>
</evidence>
<comment type="similarity">
    <text evidence="1">Belongs to the peptidase S33 family.</text>
</comment>
<dbReference type="InterPro" id="IPR002410">
    <property type="entry name" value="Peptidase_S33"/>
</dbReference>
<dbReference type="SUPFAM" id="SSF53474">
    <property type="entry name" value="alpha/beta-Hydrolases"/>
    <property type="match status" value="1"/>
</dbReference>
<evidence type="ECO:0000256" key="1">
    <source>
        <dbReference type="ARBA" id="ARBA00010088"/>
    </source>
</evidence>
<dbReference type="RefSeq" id="WP_330132510.1">
    <property type="nucleotide sequence ID" value="NZ_JAUTXY010000002.1"/>
</dbReference>
<dbReference type="PANTHER" id="PTHR43433">
    <property type="entry name" value="HYDROLASE, ALPHA/BETA FOLD FAMILY PROTEIN"/>
    <property type="match status" value="1"/>
</dbReference>
<dbReference type="Gene3D" id="3.40.50.1820">
    <property type="entry name" value="alpha/beta hydrolase"/>
    <property type="match status" value="1"/>
</dbReference>
<protein>
    <submittedName>
        <fullName evidence="4">Alpha/beta hydrolase</fullName>
    </submittedName>
</protein>
<dbReference type="Pfam" id="PF00561">
    <property type="entry name" value="Abhydrolase_1"/>
    <property type="match status" value="1"/>
</dbReference>
<comment type="caution">
    <text evidence="4">The sequence shown here is derived from an EMBL/GenBank/DDBJ whole genome shotgun (WGS) entry which is preliminary data.</text>
</comment>
<feature type="domain" description="AB hydrolase-1" evidence="3">
    <location>
        <begin position="26"/>
        <end position="262"/>
    </location>
</feature>
<evidence type="ECO:0000313" key="4">
    <source>
        <dbReference type="EMBL" id="MEE2057261.1"/>
    </source>
</evidence>
<proteinExistence type="inferred from homology"/>
<evidence type="ECO:0000256" key="2">
    <source>
        <dbReference type="ARBA" id="ARBA00022801"/>
    </source>
</evidence>
<dbReference type="PRINTS" id="PR00793">
    <property type="entry name" value="PROAMNOPTASE"/>
</dbReference>
<gene>
    <name evidence="4" type="ORF">Q7514_06940</name>
</gene>
<sequence length="285" mass="31973">MAMCMVGMDDDATLRTWTTGLRRSAPPVVLLHGGPGLPDYLQAVAQMLDDVTVVHRYDQRGTGRSCWDGPHTLTRHIADLKLLLDGWGYEQVVLVGHSYGSDLASYFTLAHPERVARLVHLAGPFTGNWRELCKATEVSRRTYTQQSRFEILDAMEVRSEAEEIEFLALAWFTDHADRRRAWRWALEAARIRRPINYSMNSQLSVDKKADPLDARLDELREVLPSGSMIIGGAGDPRPADELTRLGTRLDCDVAILPEAGHFPWLEAPGRFRSLLRSAVEQPISG</sequence>
<organism evidence="4 5">
    <name type="scientific">Rhodococcus artemisiae</name>
    <dbReference type="NCBI Taxonomy" id="714159"/>
    <lineage>
        <taxon>Bacteria</taxon>
        <taxon>Bacillati</taxon>
        <taxon>Actinomycetota</taxon>
        <taxon>Actinomycetes</taxon>
        <taxon>Mycobacteriales</taxon>
        <taxon>Nocardiaceae</taxon>
        <taxon>Rhodococcus</taxon>
    </lineage>
</organism>
<reference evidence="4 5" key="1">
    <citation type="submission" date="2023-07" db="EMBL/GenBank/DDBJ databases">
        <authorList>
            <person name="Girao M."/>
            <person name="Carvalho M.F."/>
        </authorList>
    </citation>
    <scope>NUCLEOTIDE SEQUENCE [LARGE SCALE GENOMIC DNA]</scope>
    <source>
        <strain evidence="4 5">YIM65754</strain>
    </source>
</reference>
<dbReference type="GO" id="GO:0016787">
    <property type="term" value="F:hydrolase activity"/>
    <property type="evidence" value="ECO:0007669"/>
    <property type="project" value="UniProtKB-KW"/>
</dbReference>
<dbReference type="InterPro" id="IPR000073">
    <property type="entry name" value="AB_hydrolase_1"/>
</dbReference>
<dbReference type="InterPro" id="IPR050471">
    <property type="entry name" value="AB_hydrolase"/>
</dbReference>
<name>A0ABU7L6T4_9NOCA</name>
<dbReference type="Proteomes" id="UP001336020">
    <property type="component" value="Unassembled WGS sequence"/>
</dbReference>
<dbReference type="EMBL" id="JAUTXY010000002">
    <property type="protein sequence ID" value="MEE2057261.1"/>
    <property type="molecule type" value="Genomic_DNA"/>
</dbReference>
<evidence type="ECO:0000313" key="5">
    <source>
        <dbReference type="Proteomes" id="UP001336020"/>
    </source>
</evidence>